<organism evidence="1 2">
    <name type="scientific">candidate division WOR-1 bacterium RIFOXYC2_FULL_46_14</name>
    <dbReference type="NCBI Taxonomy" id="1802587"/>
    <lineage>
        <taxon>Bacteria</taxon>
        <taxon>Bacillati</taxon>
        <taxon>Saganbacteria</taxon>
    </lineage>
</organism>
<accession>A0A1F4U5T5</accession>
<dbReference type="Proteomes" id="UP000179242">
    <property type="component" value="Unassembled WGS sequence"/>
</dbReference>
<proteinExistence type="predicted"/>
<gene>
    <name evidence="1" type="ORF">A2438_03550</name>
</gene>
<name>A0A1F4U5T5_UNCSA</name>
<reference evidence="1 2" key="1">
    <citation type="journal article" date="2016" name="Nat. Commun.">
        <title>Thousands of microbial genomes shed light on interconnected biogeochemical processes in an aquifer system.</title>
        <authorList>
            <person name="Anantharaman K."/>
            <person name="Brown C.T."/>
            <person name="Hug L.A."/>
            <person name="Sharon I."/>
            <person name="Castelle C.J."/>
            <person name="Probst A.J."/>
            <person name="Thomas B.C."/>
            <person name="Singh A."/>
            <person name="Wilkins M.J."/>
            <person name="Karaoz U."/>
            <person name="Brodie E.L."/>
            <person name="Williams K.H."/>
            <person name="Hubbard S.S."/>
            <person name="Banfield J.F."/>
        </authorList>
    </citation>
    <scope>NUCLEOTIDE SEQUENCE [LARGE SCALE GENOMIC DNA]</scope>
</reference>
<evidence type="ECO:0000313" key="2">
    <source>
        <dbReference type="Proteomes" id="UP000179242"/>
    </source>
</evidence>
<dbReference type="AlphaFoldDB" id="A0A1F4U5T5"/>
<dbReference type="EMBL" id="MEUJ01000004">
    <property type="protein sequence ID" value="OGC40328.1"/>
    <property type="molecule type" value="Genomic_DNA"/>
</dbReference>
<protein>
    <recommendedName>
        <fullName evidence="3">Type IX secretion system membrane protein PorP/SprF</fullName>
    </recommendedName>
</protein>
<sequence>MISYGTPANRFFLYGRELFLGLNLKYFDRGFSGGVNQTAAGYSGDFGMRLAVNPSLYLGLNVQNFLPISLGGVINYSGGAEEALASLVKIGAATRPTVFNRKVLIATDIDLPVSSTRPPLAHIGIEWQPINSLALRCGLDQSIDPQSSSKTTWDPAYGISLGFAHFRFDYAYHPFYNDPSLANNYFSFSYAGEPSQALRGKAQ</sequence>
<comment type="caution">
    <text evidence="1">The sequence shown here is derived from an EMBL/GenBank/DDBJ whole genome shotgun (WGS) entry which is preliminary data.</text>
</comment>
<evidence type="ECO:0000313" key="1">
    <source>
        <dbReference type="EMBL" id="OGC40328.1"/>
    </source>
</evidence>
<evidence type="ECO:0008006" key="3">
    <source>
        <dbReference type="Google" id="ProtNLM"/>
    </source>
</evidence>